<reference evidence="3 4" key="1">
    <citation type="submission" date="2018-06" db="EMBL/GenBank/DDBJ databases">
        <authorList>
            <consortium name="Pathogen Informatics"/>
            <person name="Doyle S."/>
        </authorList>
    </citation>
    <scope>NUCLEOTIDE SEQUENCE [LARGE SCALE GENOMIC DNA]</scope>
    <source>
        <strain evidence="3 4">NCTC12219</strain>
    </source>
</reference>
<accession>A0A377JTC7</accession>
<proteinExistence type="predicted"/>
<feature type="domain" description="Phage-Barnase-EndoU-ColicinE5/D-RelE like nuclease 3" evidence="2">
    <location>
        <begin position="906"/>
        <end position="1007"/>
    </location>
</feature>
<feature type="region of interest" description="Disordered" evidence="1">
    <location>
        <begin position="126"/>
        <end position="151"/>
    </location>
</feature>
<dbReference type="AlphaFoldDB" id="A0A377JTC7"/>
<protein>
    <submittedName>
        <fullName evidence="3">Conserved hypothetical mosaic CUP0956/HP1116/jhp1044-like protein</fullName>
    </submittedName>
</protein>
<dbReference type="Pfam" id="PF18812">
    <property type="entry name" value="PBECR3"/>
    <property type="match status" value="1"/>
</dbReference>
<sequence>MSEVFNFDFDKLQKQGISKEATLNFLKTKTENNFNFDELENTFKSNGYTQEQITNAMYHSLQEASKSGDLWLRPLPKDDLVSGNHSADFVDSATTADNTQNNTTSSGLRSTQSNLTQNHSMILQSENPQADTQDSKILQDSQATQETTSSGSIVEIESGLYEPSARSLLNINDEARGEVIADYSPQDNADSKGFFEGILEGIGYETDNVKAINAEADKLLRESVEQGKDLKDLSGAEKRRLYELYNDNKGLFEFNSMEASLQKEYNRLKEKQNIAQIKDPKDLSQEQREIIAQDLGAIQNTWNYLFVDEKDTLKEWQDNYKAQSEILPQTQKAIAFLDNIHKHKSISNIIESAYKGEMNKEAFEDYLNEVEAIATTAGFDEIGYNKKGELYFYKGENAYKVNQGFFDNFTNILSANAGSISGGISGAIAGAKLGKTPQTAMAGAILGGGAGAFLGGGADVLITNAYLNRENNLDELIRHATEEGAMSIVGDVAIAGIVKYGGKALNKAKDMPLGKLIDYTPILGFAKRAVDGNASSAQKLIDKTYTQEQMLSLKEAGESFGANLSFNGEKGKNPFKSTFGEDSSFAKSYDFLQNALSLPTQRARQQEFIQAIRADESGQLLAFLSEASAQSPKAYDNMRSILNATSFQVKKQLDNLNLNKGDIKAVFDELESGTKQSYDEAINKIIGGIYNDSYKVNLNELKREVGKPIQQEQKGIYNVAYNGKNATLIKQDLESVESAILFEKGRENPKTNKGFGAKHILKHTKDTNAQGYITDLELVNLGKSIREYLAKHKEPFIDTNGARLYEWENKEGVRFRAVVGDIGKDPSTTEGAKALSLPNERIITFYSDRNLKDKMQFKNPELEKQLPTKSNLEKDLTQQEIKETIDKWDLSPETNSKGKQRLMVSKVSKEEAEELNRHFNFKGKRDLTREIDSHQIIHTLKQHGDENIEKSRGQIAVNMDDISNYMDIVKNNDFKNIQDNGKIVYAKQINGYHIVLEEVLEGQDKIRFLICGNKKGN</sequence>
<feature type="compositionally biased region" description="Low complexity" evidence="1">
    <location>
        <begin position="91"/>
        <end position="106"/>
    </location>
</feature>
<evidence type="ECO:0000313" key="4">
    <source>
        <dbReference type="Proteomes" id="UP000255103"/>
    </source>
</evidence>
<gene>
    <name evidence="3" type="ORF">NCTC12219_00926</name>
</gene>
<dbReference type="RefSeq" id="WP_115721745.1">
    <property type="nucleotide sequence ID" value="NZ_UGHX01000001.1"/>
</dbReference>
<dbReference type="EMBL" id="UGHX01000001">
    <property type="protein sequence ID" value="STP11043.1"/>
    <property type="molecule type" value="Genomic_DNA"/>
</dbReference>
<dbReference type="InterPro" id="IPR041301">
    <property type="entry name" value="PBECR3"/>
</dbReference>
<evidence type="ECO:0000259" key="2">
    <source>
        <dbReference type="Pfam" id="PF18812"/>
    </source>
</evidence>
<dbReference type="Proteomes" id="UP000255103">
    <property type="component" value="Unassembled WGS sequence"/>
</dbReference>
<evidence type="ECO:0000256" key="1">
    <source>
        <dbReference type="SAM" id="MobiDB-lite"/>
    </source>
</evidence>
<organism evidence="3 4">
    <name type="scientific">Helicobacter cinaedi</name>
    <dbReference type="NCBI Taxonomy" id="213"/>
    <lineage>
        <taxon>Bacteria</taxon>
        <taxon>Pseudomonadati</taxon>
        <taxon>Campylobacterota</taxon>
        <taxon>Epsilonproteobacteria</taxon>
        <taxon>Campylobacterales</taxon>
        <taxon>Helicobacteraceae</taxon>
        <taxon>Helicobacter</taxon>
    </lineage>
</organism>
<evidence type="ECO:0000313" key="3">
    <source>
        <dbReference type="EMBL" id="STP11043.1"/>
    </source>
</evidence>
<feature type="region of interest" description="Disordered" evidence="1">
    <location>
        <begin position="91"/>
        <end position="112"/>
    </location>
</feature>
<name>A0A377JTC7_9HELI</name>